<protein>
    <recommendedName>
        <fullName evidence="2">Fibronectin type-III domain-containing protein</fullName>
    </recommendedName>
</protein>
<reference evidence="3" key="2">
    <citation type="submission" date="2025-08" db="UniProtKB">
        <authorList>
            <consortium name="Ensembl"/>
        </authorList>
    </citation>
    <scope>IDENTIFICATION</scope>
</reference>
<evidence type="ECO:0000313" key="4">
    <source>
        <dbReference type="Proteomes" id="UP000694580"/>
    </source>
</evidence>
<dbReference type="AlphaFoldDB" id="A0AAY4AVL0"/>
<dbReference type="GeneTree" id="ENSGT00940000176074"/>
<keyword evidence="1" id="KW-0812">Transmembrane</keyword>
<name>A0AAY4AVL0_9TELE</name>
<dbReference type="InterPro" id="IPR003961">
    <property type="entry name" value="FN3_dom"/>
</dbReference>
<dbReference type="Gene3D" id="2.60.40.10">
    <property type="entry name" value="Immunoglobulins"/>
    <property type="match status" value="1"/>
</dbReference>
<proteinExistence type="predicted"/>
<feature type="transmembrane region" description="Helical" evidence="1">
    <location>
        <begin position="136"/>
        <end position="156"/>
    </location>
</feature>
<accession>A0AAY4AVL0</accession>
<dbReference type="InterPro" id="IPR050650">
    <property type="entry name" value="Type-II_Cytokine-TF_Rcpt"/>
</dbReference>
<dbReference type="InterPro" id="IPR036116">
    <property type="entry name" value="FN3_sf"/>
</dbReference>
<feature type="domain" description="Fibronectin type-III" evidence="2">
    <location>
        <begin position="11"/>
        <end position="111"/>
    </location>
</feature>
<keyword evidence="4" id="KW-1185">Reference proteome</keyword>
<dbReference type="GO" id="GO:0005886">
    <property type="term" value="C:plasma membrane"/>
    <property type="evidence" value="ECO:0007669"/>
    <property type="project" value="TreeGrafter"/>
</dbReference>
<keyword evidence="1" id="KW-0472">Membrane</keyword>
<dbReference type="Pfam" id="PF01108">
    <property type="entry name" value="Tissue_fac"/>
    <property type="match status" value="1"/>
</dbReference>
<evidence type="ECO:0000259" key="2">
    <source>
        <dbReference type="Pfam" id="PF01108"/>
    </source>
</evidence>
<dbReference type="PANTHER" id="PTHR20859">
    <property type="entry name" value="INTERFERON/INTERLEUKIN RECEPTOR"/>
    <property type="match status" value="1"/>
</dbReference>
<dbReference type="SUPFAM" id="SSF49265">
    <property type="entry name" value="Fibronectin type III"/>
    <property type="match status" value="1"/>
</dbReference>
<reference evidence="3" key="3">
    <citation type="submission" date="2025-09" db="UniProtKB">
        <authorList>
            <consortium name="Ensembl"/>
        </authorList>
    </citation>
    <scope>IDENTIFICATION</scope>
</reference>
<organism evidence="3 4">
    <name type="scientific">Denticeps clupeoides</name>
    <name type="common">denticle herring</name>
    <dbReference type="NCBI Taxonomy" id="299321"/>
    <lineage>
        <taxon>Eukaryota</taxon>
        <taxon>Metazoa</taxon>
        <taxon>Chordata</taxon>
        <taxon>Craniata</taxon>
        <taxon>Vertebrata</taxon>
        <taxon>Euteleostomi</taxon>
        <taxon>Actinopterygii</taxon>
        <taxon>Neopterygii</taxon>
        <taxon>Teleostei</taxon>
        <taxon>Clupei</taxon>
        <taxon>Clupeiformes</taxon>
        <taxon>Denticipitoidei</taxon>
        <taxon>Denticipitidae</taxon>
        <taxon>Denticeps</taxon>
    </lineage>
</organism>
<dbReference type="Proteomes" id="UP000694580">
    <property type="component" value="Chromosome 4"/>
</dbReference>
<sequence>PLYLHLELCFFFLLYSLIASFDEGVMNLTMDSQNMNHLLRWTLPAASCRPVYSSVQFQGEWELLYLNGSWEDVHMCQRIVLNMCDVTSDLATDSDYNLRVRLECDGHLSPWEHLREPFNRRKSKTPIKPQLDSDQILTFTAVVGVVLLASLLVWSAKRWTPVVWYTCFAKESLPITLVSSHNACNHLGGRRVQGHLFLISQTSRRRNYKLTVCL</sequence>
<keyword evidence="1" id="KW-1133">Transmembrane helix</keyword>
<dbReference type="InterPro" id="IPR013783">
    <property type="entry name" value="Ig-like_fold"/>
</dbReference>
<evidence type="ECO:0000256" key="1">
    <source>
        <dbReference type="SAM" id="Phobius"/>
    </source>
</evidence>
<dbReference type="GO" id="GO:0004896">
    <property type="term" value="F:cytokine receptor activity"/>
    <property type="evidence" value="ECO:0007669"/>
    <property type="project" value="TreeGrafter"/>
</dbReference>
<evidence type="ECO:0000313" key="3">
    <source>
        <dbReference type="Ensembl" id="ENSDCDP00010012410.1"/>
    </source>
</evidence>
<dbReference type="PANTHER" id="PTHR20859:SF91">
    <property type="match status" value="1"/>
</dbReference>
<reference evidence="3 4" key="1">
    <citation type="submission" date="2020-06" db="EMBL/GenBank/DDBJ databases">
        <authorList>
            <consortium name="Wellcome Sanger Institute Data Sharing"/>
        </authorList>
    </citation>
    <scope>NUCLEOTIDE SEQUENCE [LARGE SCALE GENOMIC DNA]</scope>
</reference>
<dbReference type="Ensembl" id="ENSDCDT00010013006.1">
    <property type="protein sequence ID" value="ENSDCDP00010012410.1"/>
    <property type="gene ID" value="ENSDCDG00010005566.1"/>
</dbReference>